<dbReference type="SUPFAM" id="SSF55729">
    <property type="entry name" value="Acyl-CoA N-acyltransferases (Nat)"/>
    <property type="match status" value="1"/>
</dbReference>
<evidence type="ECO:0000256" key="2">
    <source>
        <dbReference type="ARBA" id="ARBA00023315"/>
    </source>
</evidence>
<feature type="domain" description="N-acetyltransferase" evidence="4">
    <location>
        <begin position="1"/>
        <end position="139"/>
    </location>
</feature>
<dbReference type="HOGENOM" id="CLU_108859_2_1_9"/>
<dbReference type="Proteomes" id="UP000005439">
    <property type="component" value="Chromosome"/>
</dbReference>
<keyword evidence="6" id="KW-1185">Reference proteome</keyword>
<dbReference type="InterPro" id="IPR050832">
    <property type="entry name" value="Bact_Acetyltransf"/>
</dbReference>
<dbReference type="PATRIC" id="fig|679936.5.peg.97"/>
<dbReference type="PANTHER" id="PTHR43877">
    <property type="entry name" value="AMINOALKYLPHOSPHONATE N-ACETYLTRANSFERASE-RELATED-RELATED"/>
    <property type="match status" value="1"/>
</dbReference>
<evidence type="ECO:0000256" key="3">
    <source>
        <dbReference type="SAM" id="MobiDB-lite"/>
    </source>
</evidence>
<reference evidence="6" key="1">
    <citation type="submission" date="2011-12" db="EMBL/GenBank/DDBJ databases">
        <title>The complete genome of chromosome of Sulfobacillus acidophilus DSM 10332.</title>
        <authorList>
            <person name="Lucas S."/>
            <person name="Han J."/>
            <person name="Lapidus A."/>
            <person name="Bruce D."/>
            <person name="Goodwin L."/>
            <person name="Pitluck S."/>
            <person name="Peters L."/>
            <person name="Kyrpides N."/>
            <person name="Mavromatis K."/>
            <person name="Ivanova N."/>
            <person name="Mikhailova N."/>
            <person name="Chertkov O."/>
            <person name="Saunders E."/>
            <person name="Detter J.C."/>
            <person name="Tapia R."/>
            <person name="Han C."/>
            <person name="Land M."/>
            <person name="Hauser L."/>
            <person name="Markowitz V."/>
            <person name="Cheng J.-F."/>
            <person name="Hugenholtz P."/>
            <person name="Woyke T."/>
            <person name="Wu D."/>
            <person name="Pukall R."/>
            <person name="Gehrich-Schroeter G."/>
            <person name="Schneider S."/>
            <person name="Klenk H.-P."/>
            <person name="Eisen J.A."/>
        </authorList>
    </citation>
    <scope>NUCLEOTIDE SEQUENCE [LARGE SCALE GENOMIC DNA]</scope>
    <source>
        <strain evidence="6">ATCC 700253 / DSM 10332 / NAL</strain>
    </source>
</reference>
<keyword evidence="2" id="KW-0012">Acyltransferase</keyword>
<dbReference type="GO" id="GO:0016747">
    <property type="term" value="F:acyltransferase activity, transferring groups other than amino-acyl groups"/>
    <property type="evidence" value="ECO:0007669"/>
    <property type="project" value="InterPro"/>
</dbReference>
<feature type="region of interest" description="Disordered" evidence="3">
    <location>
        <begin position="156"/>
        <end position="178"/>
    </location>
</feature>
<proteinExistence type="predicted"/>
<protein>
    <submittedName>
        <fullName evidence="5">GCN5-related N-acetyltransferase</fullName>
    </submittedName>
</protein>
<keyword evidence="1" id="KW-0808">Transferase</keyword>
<gene>
    <name evidence="5" type="ordered locus">Sulac_0090</name>
</gene>
<dbReference type="PROSITE" id="PS51186">
    <property type="entry name" value="GNAT"/>
    <property type="match status" value="1"/>
</dbReference>
<evidence type="ECO:0000259" key="4">
    <source>
        <dbReference type="PROSITE" id="PS51186"/>
    </source>
</evidence>
<evidence type="ECO:0000256" key="1">
    <source>
        <dbReference type="ARBA" id="ARBA00022679"/>
    </source>
</evidence>
<dbReference type="STRING" id="679936.Sulac_0090"/>
<evidence type="ECO:0000313" key="6">
    <source>
        <dbReference type="Proteomes" id="UP000005439"/>
    </source>
</evidence>
<dbReference type="PANTHER" id="PTHR43877:SF2">
    <property type="entry name" value="AMINOALKYLPHOSPHONATE N-ACETYLTRANSFERASE-RELATED"/>
    <property type="match status" value="1"/>
</dbReference>
<dbReference type="Gene3D" id="3.40.630.30">
    <property type="match status" value="1"/>
</dbReference>
<sequence>MSTELRIELVPPHHPLPWRLLLMADPSRTAIKKYIDRSLLYLAFEYDMPIGALALLPQDETQAEIVNLAVDPDRQGQGVGQALIRTAIADARTRGIREIHVATGNSSLEALALYQKTGFRLARIEPDYFPAQYPEPIYEHGIWCRDRVWLVNHIDEPDQPIKPTGSGRISPVSDNPGF</sequence>
<reference evidence="5 6" key="2">
    <citation type="journal article" date="2012" name="Stand. Genomic Sci.">
        <title>Complete genome sequence of the moderately thermophilic mineral-sulfide-oxidizing firmicute Sulfobacillus acidophilus type strain (NAL(T)).</title>
        <authorList>
            <person name="Anderson I."/>
            <person name="Chertkov O."/>
            <person name="Chen A."/>
            <person name="Saunders E."/>
            <person name="Lapidus A."/>
            <person name="Nolan M."/>
            <person name="Lucas S."/>
            <person name="Hammon N."/>
            <person name="Deshpande S."/>
            <person name="Cheng J.F."/>
            <person name="Han C."/>
            <person name="Tapia R."/>
            <person name="Goodwin L.A."/>
            <person name="Pitluck S."/>
            <person name="Liolios K."/>
            <person name="Pagani I."/>
            <person name="Ivanova N."/>
            <person name="Mikhailova N."/>
            <person name="Pati A."/>
            <person name="Palaniappan K."/>
            <person name="Land M."/>
            <person name="Pan C."/>
            <person name="Rohde M."/>
            <person name="Pukall R."/>
            <person name="Goker M."/>
            <person name="Detter J.C."/>
            <person name="Woyke T."/>
            <person name="Bristow J."/>
            <person name="Eisen J.A."/>
            <person name="Markowitz V."/>
            <person name="Hugenholtz P."/>
            <person name="Kyrpides N.C."/>
            <person name="Klenk H.P."/>
            <person name="Mavromatis K."/>
        </authorList>
    </citation>
    <scope>NUCLEOTIDE SEQUENCE [LARGE SCALE GENOMIC DNA]</scope>
    <source>
        <strain evidence="6">ATCC 700253 / DSM 10332 / NAL</strain>
    </source>
</reference>
<dbReference type="EMBL" id="CP003179">
    <property type="protein sequence ID" value="AEW03663.1"/>
    <property type="molecule type" value="Genomic_DNA"/>
</dbReference>
<name>G8TVM4_SULAD</name>
<dbReference type="CDD" id="cd04301">
    <property type="entry name" value="NAT_SF"/>
    <property type="match status" value="1"/>
</dbReference>
<accession>G8TVM4</accession>
<dbReference type="Pfam" id="PF00583">
    <property type="entry name" value="Acetyltransf_1"/>
    <property type="match status" value="1"/>
</dbReference>
<dbReference type="AlphaFoldDB" id="G8TVM4"/>
<organism evidence="5 6">
    <name type="scientific">Sulfobacillus acidophilus (strain ATCC 700253 / DSM 10332 / NAL)</name>
    <dbReference type="NCBI Taxonomy" id="679936"/>
    <lineage>
        <taxon>Bacteria</taxon>
        <taxon>Bacillati</taxon>
        <taxon>Bacillota</taxon>
        <taxon>Clostridia</taxon>
        <taxon>Eubacteriales</taxon>
        <taxon>Clostridiales Family XVII. Incertae Sedis</taxon>
        <taxon>Sulfobacillus</taxon>
    </lineage>
</organism>
<dbReference type="KEGG" id="sap:Sulac_0090"/>
<evidence type="ECO:0000313" key="5">
    <source>
        <dbReference type="EMBL" id="AEW03663.1"/>
    </source>
</evidence>
<dbReference type="InterPro" id="IPR016181">
    <property type="entry name" value="Acyl_CoA_acyltransferase"/>
</dbReference>
<dbReference type="InterPro" id="IPR000182">
    <property type="entry name" value="GNAT_dom"/>
</dbReference>